<feature type="region of interest" description="Disordered" evidence="1">
    <location>
        <begin position="293"/>
        <end position="312"/>
    </location>
</feature>
<name>A0A0C9VI23_SPHS4</name>
<evidence type="ECO:0000256" key="1">
    <source>
        <dbReference type="SAM" id="MobiDB-lite"/>
    </source>
</evidence>
<organism evidence="2 3">
    <name type="scientific">Sphaerobolus stellatus (strain SS14)</name>
    <dbReference type="NCBI Taxonomy" id="990650"/>
    <lineage>
        <taxon>Eukaryota</taxon>
        <taxon>Fungi</taxon>
        <taxon>Dikarya</taxon>
        <taxon>Basidiomycota</taxon>
        <taxon>Agaricomycotina</taxon>
        <taxon>Agaricomycetes</taxon>
        <taxon>Phallomycetidae</taxon>
        <taxon>Geastrales</taxon>
        <taxon>Sphaerobolaceae</taxon>
        <taxon>Sphaerobolus</taxon>
    </lineage>
</organism>
<sequence length="518" mass="58402">MNQRRHQGLAGRAYILQNQVAHVRFLPSPSNHAFVYPTFSLLASLIALEKGELDLFGGRLFGYGTIWNRVTGLRASGYLHDAPGDKRTIKQKLVCILEAHGHPGQDLGNAWLMTMPTFLGIEGINPLTVHFCYRRGSAQLWIVVLEVHNTFGERHVYVLECAKASAASSSGFKYEWIFSRQFHVSPFNDRSGFYKCQIIPPPGPPNDDGFPMPPRPVVKLTLLTSSHEKKLIAIQRATNSTHLSSWSLLSTLVRSPFGLLLALPRILYQAYILHYKKQLHVYQRPEPYALDPDVEHHLPAVPNRSEADHPPGGGSIGWQKKSFLEKRCQIRVYEFLQRRSIETGISIHFIPANPAEANMSFEAEGSQDLSRSVSIYYRSARIFAIIFMMPSPRHALLLGQGENVFSVSSEDLLEELFKPSNTLSECRWKDSLAGRLRAKTVPFSLSLPIPNHHPLDNPATIGSLFILYALIFLGTLEKNLYNFFHAKFVPGDEPWGGWTRLSFTPSWDAIGSFRKDTK</sequence>
<keyword evidence="3" id="KW-1185">Reference proteome</keyword>
<dbReference type="HOGENOM" id="CLU_016237_1_0_1"/>
<dbReference type="OrthoDB" id="3340520at2759"/>
<dbReference type="EMBL" id="KN837139">
    <property type="protein sequence ID" value="KIJ41082.1"/>
    <property type="molecule type" value="Genomic_DNA"/>
</dbReference>
<evidence type="ECO:0008006" key="4">
    <source>
        <dbReference type="Google" id="ProtNLM"/>
    </source>
</evidence>
<reference evidence="2 3" key="1">
    <citation type="submission" date="2014-06" db="EMBL/GenBank/DDBJ databases">
        <title>Evolutionary Origins and Diversification of the Mycorrhizal Mutualists.</title>
        <authorList>
            <consortium name="DOE Joint Genome Institute"/>
            <consortium name="Mycorrhizal Genomics Consortium"/>
            <person name="Kohler A."/>
            <person name="Kuo A."/>
            <person name="Nagy L.G."/>
            <person name="Floudas D."/>
            <person name="Copeland A."/>
            <person name="Barry K.W."/>
            <person name="Cichocki N."/>
            <person name="Veneault-Fourrey C."/>
            <person name="LaButti K."/>
            <person name="Lindquist E.A."/>
            <person name="Lipzen A."/>
            <person name="Lundell T."/>
            <person name="Morin E."/>
            <person name="Murat C."/>
            <person name="Riley R."/>
            <person name="Ohm R."/>
            <person name="Sun H."/>
            <person name="Tunlid A."/>
            <person name="Henrissat B."/>
            <person name="Grigoriev I.V."/>
            <person name="Hibbett D.S."/>
            <person name="Martin F."/>
        </authorList>
    </citation>
    <scope>NUCLEOTIDE SEQUENCE [LARGE SCALE GENOMIC DNA]</scope>
    <source>
        <strain evidence="2 3">SS14</strain>
    </source>
</reference>
<dbReference type="PANTHER" id="PTHR33973:SF4">
    <property type="entry name" value="OS07G0153300 PROTEIN"/>
    <property type="match status" value="1"/>
</dbReference>
<gene>
    <name evidence="2" type="ORF">M422DRAFT_31957</name>
</gene>
<protein>
    <recommendedName>
        <fullName evidence="4">DUF1365-domain-containing protein</fullName>
    </recommendedName>
</protein>
<dbReference type="AlphaFoldDB" id="A0A0C9VI23"/>
<evidence type="ECO:0000313" key="2">
    <source>
        <dbReference type="EMBL" id="KIJ41082.1"/>
    </source>
</evidence>
<dbReference type="PANTHER" id="PTHR33973">
    <property type="entry name" value="OS07G0153300 PROTEIN"/>
    <property type="match status" value="1"/>
</dbReference>
<accession>A0A0C9VI23</accession>
<proteinExistence type="predicted"/>
<dbReference type="InterPro" id="IPR010775">
    <property type="entry name" value="DUF1365"/>
</dbReference>
<dbReference type="Proteomes" id="UP000054279">
    <property type="component" value="Unassembled WGS sequence"/>
</dbReference>
<evidence type="ECO:0000313" key="3">
    <source>
        <dbReference type="Proteomes" id="UP000054279"/>
    </source>
</evidence>
<dbReference type="Pfam" id="PF07103">
    <property type="entry name" value="DUF1365"/>
    <property type="match status" value="1"/>
</dbReference>